<dbReference type="Pfam" id="PF00850">
    <property type="entry name" value="Hist_deacetyl"/>
    <property type="match status" value="1"/>
</dbReference>
<dbReference type="PANTHER" id="PTHR10625">
    <property type="entry name" value="HISTONE DEACETYLASE HDAC1-RELATED"/>
    <property type="match status" value="1"/>
</dbReference>
<feature type="compositionally biased region" description="Polar residues" evidence="2">
    <location>
        <begin position="1"/>
        <end position="15"/>
    </location>
</feature>
<dbReference type="SUPFAM" id="SSF52768">
    <property type="entry name" value="Arginase/deacetylase"/>
    <property type="match status" value="1"/>
</dbReference>
<dbReference type="GO" id="GO:0004407">
    <property type="term" value="F:histone deacetylase activity"/>
    <property type="evidence" value="ECO:0007669"/>
    <property type="project" value="TreeGrafter"/>
</dbReference>
<dbReference type="RefSeq" id="WP_091643853.1">
    <property type="nucleotide sequence ID" value="NZ_FOEG01000004.1"/>
</dbReference>
<gene>
    <name evidence="4" type="ORF">SAMN04488052_104352</name>
</gene>
<name>A0A1H8TQ34_9GAMM</name>
<sequence length="307" mass="33237">MQTWIITHESCSQHDTGPGHPESAQRLEAVLARLRESPFEGLTWAEAPPAEREQLLRVHDAAYVDRTLAAIPSRGYDALDGDTVICPASGEAALRAAGAVCSAVDRVMAGETRRVFCAVRPPGHHAEPDHAMGFCLFNNVAVAATYAQAAYHLERVAVVDFDVHHGNGTQTMFAGRRGLFYASTHEHPLFPGTGRGPIPGAPNIHNVPLPAMTDSETFRDAFRQDVIPALRSFGPELVFISAGFDAHRSDPLANMELDEQDLAWATREIVEVANRFSNGWVISTLEGGYNLKALADGVAAHVQALDE</sequence>
<protein>
    <submittedName>
        <fullName evidence="4">Acetoin utilization deacetylase AcuC</fullName>
    </submittedName>
</protein>
<evidence type="ECO:0000259" key="3">
    <source>
        <dbReference type="Pfam" id="PF00850"/>
    </source>
</evidence>
<keyword evidence="5" id="KW-1185">Reference proteome</keyword>
<dbReference type="PRINTS" id="PR01270">
    <property type="entry name" value="HDASUPER"/>
</dbReference>
<feature type="region of interest" description="Disordered" evidence="2">
    <location>
        <begin position="1"/>
        <end position="22"/>
    </location>
</feature>
<evidence type="ECO:0000313" key="4">
    <source>
        <dbReference type="EMBL" id="SEO92643.1"/>
    </source>
</evidence>
<dbReference type="AlphaFoldDB" id="A0A1H8TQ34"/>
<evidence type="ECO:0000256" key="2">
    <source>
        <dbReference type="SAM" id="MobiDB-lite"/>
    </source>
</evidence>
<dbReference type="GO" id="GO:0040029">
    <property type="term" value="P:epigenetic regulation of gene expression"/>
    <property type="evidence" value="ECO:0007669"/>
    <property type="project" value="TreeGrafter"/>
</dbReference>
<dbReference type="Proteomes" id="UP000199657">
    <property type="component" value="Unassembled WGS sequence"/>
</dbReference>
<reference evidence="4 5" key="1">
    <citation type="submission" date="2016-10" db="EMBL/GenBank/DDBJ databases">
        <authorList>
            <person name="de Groot N.N."/>
        </authorList>
    </citation>
    <scope>NUCLEOTIDE SEQUENCE [LARGE SCALE GENOMIC DNA]</scope>
    <source>
        <strain evidence="4 5">CGMCC 1.6291</strain>
    </source>
</reference>
<evidence type="ECO:0000256" key="1">
    <source>
        <dbReference type="ARBA" id="ARBA00005947"/>
    </source>
</evidence>
<proteinExistence type="inferred from homology"/>
<comment type="similarity">
    <text evidence="1">Belongs to the histone deacetylase family.</text>
</comment>
<dbReference type="CDD" id="cd11599">
    <property type="entry name" value="HDAC_classII_2"/>
    <property type="match status" value="1"/>
</dbReference>
<dbReference type="PANTHER" id="PTHR10625:SF10">
    <property type="entry name" value="HISTONE DEACETYLASE HDAC1"/>
    <property type="match status" value="1"/>
</dbReference>
<organism evidence="4 5">
    <name type="scientific">Aquisalimonas asiatica</name>
    <dbReference type="NCBI Taxonomy" id="406100"/>
    <lineage>
        <taxon>Bacteria</taxon>
        <taxon>Pseudomonadati</taxon>
        <taxon>Pseudomonadota</taxon>
        <taxon>Gammaproteobacteria</taxon>
        <taxon>Chromatiales</taxon>
        <taxon>Ectothiorhodospiraceae</taxon>
        <taxon>Aquisalimonas</taxon>
    </lineage>
</organism>
<evidence type="ECO:0000313" key="5">
    <source>
        <dbReference type="Proteomes" id="UP000199657"/>
    </source>
</evidence>
<dbReference type="InterPro" id="IPR037138">
    <property type="entry name" value="His_deacetylse_dom_sf"/>
</dbReference>
<feature type="domain" description="Histone deacetylase" evidence="3">
    <location>
        <begin position="20"/>
        <end position="305"/>
    </location>
</feature>
<dbReference type="InterPro" id="IPR023696">
    <property type="entry name" value="Ureohydrolase_dom_sf"/>
</dbReference>
<dbReference type="EMBL" id="FOEG01000004">
    <property type="protein sequence ID" value="SEO92643.1"/>
    <property type="molecule type" value="Genomic_DNA"/>
</dbReference>
<dbReference type="OrthoDB" id="9808367at2"/>
<accession>A0A1H8TQ34</accession>
<dbReference type="Gene3D" id="3.40.800.20">
    <property type="entry name" value="Histone deacetylase domain"/>
    <property type="match status" value="1"/>
</dbReference>
<dbReference type="STRING" id="406100.SAMN04488052_104352"/>
<dbReference type="InterPro" id="IPR023801">
    <property type="entry name" value="His_deacetylse_dom"/>
</dbReference>
<dbReference type="InterPro" id="IPR000286">
    <property type="entry name" value="HDACs"/>
</dbReference>